<evidence type="ECO:0000256" key="11">
    <source>
        <dbReference type="PROSITE-ProRule" id="PRU00175"/>
    </source>
</evidence>
<dbReference type="PROSITE" id="PS01279">
    <property type="entry name" value="PCMT"/>
    <property type="match status" value="1"/>
</dbReference>
<evidence type="ECO:0000256" key="12">
    <source>
        <dbReference type="SAM" id="Coils"/>
    </source>
</evidence>
<keyword evidence="12" id="KW-0175">Coiled coil</keyword>
<evidence type="ECO:0000256" key="13">
    <source>
        <dbReference type="SAM" id="MobiDB-lite"/>
    </source>
</evidence>
<evidence type="ECO:0000256" key="8">
    <source>
        <dbReference type="ARBA" id="ARBA00022723"/>
    </source>
</evidence>
<dbReference type="Pfam" id="PF01135">
    <property type="entry name" value="PCMT"/>
    <property type="match status" value="1"/>
</dbReference>
<evidence type="ECO:0000256" key="5">
    <source>
        <dbReference type="ARBA" id="ARBA00022603"/>
    </source>
</evidence>
<keyword evidence="10" id="KW-0862">Zinc</keyword>
<dbReference type="AlphaFoldDB" id="A0A9Q0M1E8"/>
<dbReference type="SUPFAM" id="SSF53335">
    <property type="entry name" value="S-adenosyl-L-methionine-dependent methyltransferases"/>
    <property type="match status" value="1"/>
</dbReference>
<evidence type="ECO:0000256" key="4">
    <source>
        <dbReference type="ARBA" id="ARBA00022490"/>
    </source>
</evidence>
<name>A0A9Q0M1E8_BLOTA</name>
<dbReference type="Gene3D" id="3.30.40.10">
    <property type="entry name" value="Zinc/RING finger domain, C3HC4 (zinc finger)"/>
    <property type="match status" value="1"/>
</dbReference>
<comment type="subcellular location">
    <subcellularLocation>
        <location evidence="1">Cytoplasm</location>
    </subcellularLocation>
</comment>
<keyword evidence="9 11" id="KW-0863">Zinc-finger</keyword>
<dbReference type="GO" id="GO:0008270">
    <property type="term" value="F:zinc ion binding"/>
    <property type="evidence" value="ECO:0007669"/>
    <property type="project" value="UniProtKB-KW"/>
</dbReference>
<reference evidence="15" key="1">
    <citation type="submission" date="2022-12" db="EMBL/GenBank/DDBJ databases">
        <title>Genome assemblies of Blomia tropicalis.</title>
        <authorList>
            <person name="Cui Y."/>
        </authorList>
    </citation>
    <scope>NUCLEOTIDE SEQUENCE</scope>
    <source>
        <tissue evidence="15">Adult mites</tissue>
    </source>
</reference>
<protein>
    <recommendedName>
        <fullName evidence="3">protein-L-isoaspartate(D-aspartate) O-methyltransferase</fullName>
        <ecNumber evidence="3">2.1.1.77</ecNumber>
    </recommendedName>
</protein>
<dbReference type="GO" id="GO:0004719">
    <property type="term" value="F:protein-L-isoaspartate (D-aspartate) O-methyltransferase activity"/>
    <property type="evidence" value="ECO:0007669"/>
    <property type="project" value="UniProtKB-EC"/>
</dbReference>
<dbReference type="Pfam" id="PF13923">
    <property type="entry name" value="zf-C3HC4_2"/>
    <property type="match status" value="1"/>
</dbReference>
<keyword evidence="8" id="KW-0479">Metal-binding</keyword>
<evidence type="ECO:0000256" key="7">
    <source>
        <dbReference type="ARBA" id="ARBA00022691"/>
    </source>
</evidence>
<keyword evidence="4" id="KW-0963">Cytoplasm</keyword>
<dbReference type="InterPro" id="IPR013083">
    <property type="entry name" value="Znf_RING/FYVE/PHD"/>
</dbReference>
<feature type="coiled-coil region" evidence="12">
    <location>
        <begin position="149"/>
        <end position="229"/>
    </location>
</feature>
<keyword evidence="7" id="KW-0949">S-adenosyl-L-methionine</keyword>
<evidence type="ECO:0000259" key="14">
    <source>
        <dbReference type="PROSITE" id="PS50089"/>
    </source>
</evidence>
<dbReference type="GO" id="GO:0005737">
    <property type="term" value="C:cytoplasm"/>
    <property type="evidence" value="ECO:0007669"/>
    <property type="project" value="UniProtKB-SubCell"/>
</dbReference>
<keyword evidence="6" id="KW-0808">Transferase</keyword>
<dbReference type="EMBL" id="JAPWDV010000004">
    <property type="protein sequence ID" value="KAJ6215627.1"/>
    <property type="molecule type" value="Genomic_DNA"/>
</dbReference>
<dbReference type="Proteomes" id="UP001142055">
    <property type="component" value="Chromosome 4"/>
</dbReference>
<dbReference type="OMA" id="EHESICM"/>
<dbReference type="SUPFAM" id="SSF57850">
    <property type="entry name" value="RING/U-box"/>
    <property type="match status" value="1"/>
</dbReference>
<evidence type="ECO:0000256" key="6">
    <source>
        <dbReference type="ARBA" id="ARBA00022679"/>
    </source>
</evidence>
<feature type="region of interest" description="Disordered" evidence="13">
    <location>
        <begin position="237"/>
        <end position="266"/>
    </location>
</feature>
<dbReference type="PROSITE" id="PS00518">
    <property type="entry name" value="ZF_RING_1"/>
    <property type="match status" value="1"/>
</dbReference>
<comment type="caution">
    <text evidence="15">The sequence shown here is derived from an EMBL/GenBank/DDBJ whole genome shotgun (WGS) entry which is preliminary data.</text>
</comment>
<evidence type="ECO:0000256" key="3">
    <source>
        <dbReference type="ARBA" id="ARBA00011890"/>
    </source>
</evidence>
<keyword evidence="16" id="KW-1185">Reference proteome</keyword>
<dbReference type="InterPro" id="IPR000682">
    <property type="entry name" value="PCMT"/>
</dbReference>
<feature type="compositionally biased region" description="Low complexity" evidence="13">
    <location>
        <begin position="237"/>
        <end position="250"/>
    </location>
</feature>
<dbReference type="PANTHER" id="PTHR11579">
    <property type="entry name" value="PROTEIN-L-ISOASPARTATE O-METHYLTRANSFERASE"/>
    <property type="match status" value="1"/>
</dbReference>
<accession>A0A9Q0M1E8</accession>
<evidence type="ECO:0000256" key="9">
    <source>
        <dbReference type="ARBA" id="ARBA00022771"/>
    </source>
</evidence>
<comment type="similarity">
    <text evidence="2">Belongs to the methyltransferase superfamily. L-isoaspartyl/D-aspartyl protein methyltransferase family.</text>
</comment>
<organism evidence="15 16">
    <name type="scientific">Blomia tropicalis</name>
    <name type="common">Mite</name>
    <dbReference type="NCBI Taxonomy" id="40697"/>
    <lineage>
        <taxon>Eukaryota</taxon>
        <taxon>Metazoa</taxon>
        <taxon>Ecdysozoa</taxon>
        <taxon>Arthropoda</taxon>
        <taxon>Chelicerata</taxon>
        <taxon>Arachnida</taxon>
        <taxon>Acari</taxon>
        <taxon>Acariformes</taxon>
        <taxon>Sarcoptiformes</taxon>
        <taxon>Astigmata</taxon>
        <taxon>Glycyphagoidea</taxon>
        <taxon>Echimyopodidae</taxon>
        <taxon>Blomia</taxon>
    </lineage>
</organism>
<evidence type="ECO:0000313" key="15">
    <source>
        <dbReference type="EMBL" id="KAJ6215627.1"/>
    </source>
</evidence>
<dbReference type="InterPro" id="IPR017907">
    <property type="entry name" value="Znf_RING_CS"/>
</dbReference>
<dbReference type="InterPro" id="IPR001841">
    <property type="entry name" value="Znf_RING"/>
</dbReference>
<evidence type="ECO:0000313" key="16">
    <source>
        <dbReference type="Proteomes" id="UP001142055"/>
    </source>
</evidence>
<evidence type="ECO:0000256" key="10">
    <source>
        <dbReference type="ARBA" id="ARBA00022833"/>
    </source>
</evidence>
<keyword evidence="5" id="KW-0489">Methyltransferase</keyword>
<sequence>MGYDVNRFESKVSDEFMCTICHDVLQDPLVTPTCEHVFCGKCITDWLQNGPTNSLGPSCPNDRTPATIDCLRPPLRSFRNLLNGLNIRCTFIGCSLYVKLNNLSEHESICMHNPINMEKEFNCPQNCGAMIKVQNRDKHNCVAYMRKESKLAEQKIVQLIEHGKRLENEMNQMKKSMNDEKQRYELIMLNLKNEVETKDNIIMHQKRQLDEWRDKITLMEQNLKLLEKNFKSNHNINGNNINKTMIGKKPAPMKPKPKPLQLDQSGINNNTTVDLLVDVNESDSSSSSESYITSDSRILNIGCGYGFITVCLAQLAKHVIGIDHVKELVAKANDIVHRHYGRLKEQNRVTFEVADGRYGYQQFAPYDMILIEPVVKQNIPDIIMNQLKPNGCICVVLKSETRLQMIKINRNGHSGTIVETLINDHQFLQQNHKDTLTDLRNQDSPLINRIRNF</sequence>
<evidence type="ECO:0000256" key="2">
    <source>
        <dbReference type="ARBA" id="ARBA00005369"/>
    </source>
</evidence>
<feature type="domain" description="RING-type" evidence="14">
    <location>
        <begin position="18"/>
        <end position="63"/>
    </location>
</feature>
<gene>
    <name evidence="15" type="ORF">RDWZM_010127</name>
</gene>
<dbReference type="GO" id="GO:0032259">
    <property type="term" value="P:methylation"/>
    <property type="evidence" value="ECO:0007669"/>
    <property type="project" value="UniProtKB-KW"/>
</dbReference>
<dbReference type="EC" id="2.1.1.77" evidence="3"/>
<proteinExistence type="inferred from homology"/>
<dbReference type="PROSITE" id="PS50089">
    <property type="entry name" value="ZF_RING_2"/>
    <property type="match status" value="1"/>
</dbReference>
<dbReference type="InterPro" id="IPR029063">
    <property type="entry name" value="SAM-dependent_MTases_sf"/>
</dbReference>
<dbReference type="CDD" id="cd02440">
    <property type="entry name" value="AdoMet_MTases"/>
    <property type="match status" value="1"/>
</dbReference>
<dbReference type="PANTHER" id="PTHR11579:SF0">
    <property type="entry name" value="PROTEIN-L-ISOASPARTATE(D-ASPARTATE) O-METHYLTRANSFERASE"/>
    <property type="match status" value="1"/>
</dbReference>
<dbReference type="SMART" id="SM00184">
    <property type="entry name" value="RING"/>
    <property type="match status" value="1"/>
</dbReference>
<dbReference type="Gene3D" id="3.40.50.150">
    <property type="entry name" value="Vaccinia Virus protein VP39"/>
    <property type="match status" value="1"/>
</dbReference>
<evidence type="ECO:0000256" key="1">
    <source>
        <dbReference type="ARBA" id="ARBA00004496"/>
    </source>
</evidence>